<evidence type="ECO:0000313" key="3">
    <source>
        <dbReference type="Proteomes" id="UP000509568"/>
    </source>
</evidence>
<dbReference type="Proteomes" id="UP000509568">
    <property type="component" value="Chromosome"/>
</dbReference>
<organism evidence="2 3">
    <name type="scientific">Pseudomonas eucalypticola</name>
    <dbReference type="NCBI Taxonomy" id="2599595"/>
    <lineage>
        <taxon>Bacteria</taxon>
        <taxon>Pseudomonadati</taxon>
        <taxon>Pseudomonadota</taxon>
        <taxon>Gammaproteobacteria</taxon>
        <taxon>Pseudomonadales</taxon>
        <taxon>Pseudomonadaceae</taxon>
        <taxon>Pseudomonas</taxon>
    </lineage>
</organism>
<feature type="domain" description="DUF7693" evidence="1">
    <location>
        <begin position="8"/>
        <end position="100"/>
    </location>
</feature>
<dbReference type="RefSeq" id="WP_176571396.1">
    <property type="nucleotide sequence ID" value="NZ_CP056030.1"/>
</dbReference>
<dbReference type="InterPro" id="IPR056110">
    <property type="entry name" value="DUF7693"/>
</dbReference>
<dbReference type="EMBL" id="CP056030">
    <property type="protein sequence ID" value="QKZ05636.1"/>
    <property type="molecule type" value="Genomic_DNA"/>
</dbReference>
<dbReference type="KEGG" id="pez:HWQ56_18275"/>
<protein>
    <recommendedName>
        <fullName evidence="1">DUF7693 domain-containing protein</fullName>
    </recommendedName>
</protein>
<keyword evidence="3" id="KW-1185">Reference proteome</keyword>
<accession>A0A7D5D8X0</accession>
<dbReference type="AlphaFoldDB" id="A0A7D5D8X0"/>
<reference evidence="2 3" key="1">
    <citation type="submission" date="2020-06" db="EMBL/GenBank/DDBJ databases">
        <title>Pseudomonas eucalypticola sp. nov., an endophyte of Eucalyptus dunnii leaves with biocontrol ability of eucalyptus leaf blight.</title>
        <authorList>
            <person name="Liu Y."/>
            <person name="Song Z."/>
            <person name="Zeng H."/>
            <person name="Lu M."/>
            <person name="Wang X."/>
            <person name="Lian X."/>
            <person name="Zhang Q."/>
        </authorList>
    </citation>
    <scope>NUCLEOTIDE SEQUENCE [LARGE SCALE GENOMIC DNA]</scope>
    <source>
        <strain evidence="2 3">NP-1</strain>
    </source>
</reference>
<evidence type="ECO:0000259" key="1">
    <source>
        <dbReference type="Pfam" id="PF24745"/>
    </source>
</evidence>
<gene>
    <name evidence="2" type="ORF">HWQ56_18275</name>
</gene>
<proteinExistence type="predicted"/>
<dbReference type="Pfam" id="PF24745">
    <property type="entry name" value="DUF7693"/>
    <property type="match status" value="1"/>
</dbReference>
<sequence length="102" mass="11124">MTIEPPALTARDVAQLLREAVFGRLAMSAAHEPPRDDRVLVTIEGWRLTLDWAGDEVGVCTECLGADGRRWQLAGGDRYGTDPVALLSTWEHGALGRLLKAL</sequence>
<name>A0A7D5D8X0_9PSED</name>
<evidence type="ECO:0000313" key="2">
    <source>
        <dbReference type="EMBL" id="QKZ05636.1"/>
    </source>
</evidence>